<gene>
    <name evidence="1" type="ORF">OB960_19015</name>
</gene>
<dbReference type="SUPFAM" id="SSF46785">
    <property type="entry name" value="Winged helix' DNA-binding domain"/>
    <property type="match status" value="1"/>
</dbReference>
<protein>
    <submittedName>
        <fullName evidence="1">MarR family transcriptional regulator</fullName>
    </submittedName>
</protein>
<reference evidence="1" key="1">
    <citation type="submission" date="2022-09" db="EMBL/GenBank/DDBJ databases">
        <title>Enrichment on poylsaccharides allowed isolation of novel metabolic and taxonomic groups of Haloarchaea.</title>
        <authorList>
            <person name="Sorokin D.Y."/>
            <person name="Elcheninov A.G."/>
            <person name="Khizhniak T.V."/>
            <person name="Kolganova T.V."/>
            <person name="Kublanov I.V."/>
        </authorList>
    </citation>
    <scope>NUCLEOTIDE SEQUENCE</scope>
    <source>
        <strain evidence="1">AArc-xg1-1</strain>
    </source>
</reference>
<dbReference type="Gene3D" id="1.10.10.10">
    <property type="entry name" value="Winged helix-like DNA-binding domain superfamily/Winged helix DNA-binding domain"/>
    <property type="match status" value="1"/>
</dbReference>
<accession>A0AAP3E394</accession>
<organism evidence="1 2">
    <name type="scientific">Natronoglomus mannanivorans</name>
    <dbReference type="NCBI Taxonomy" id="2979990"/>
    <lineage>
        <taxon>Archaea</taxon>
        <taxon>Methanobacteriati</taxon>
        <taxon>Methanobacteriota</taxon>
        <taxon>Stenosarchaea group</taxon>
        <taxon>Halobacteria</taxon>
        <taxon>Halobacteriales</taxon>
        <taxon>Natrialbaceae</taxon>
        <taxon>Natronoglomus</taxon>
    </lineage>
</organism>
<dbReference type="EMBL" id="JAOPKA010000015">
    <property type="protein sequence ID" value="MCU4743481.1"/>
    <property type="molecule type" value="Genomic_DNA"/>
</dbReference>
<dbReference type="InterPro" id="IPR036390">
    <property type="entry name" value="WH_DNA-bd_sf"/>
</dbReference>
<dbReference type="Proteomes" id="UP001321018">
    <property type="component" value="Unassembled WGS sequence"/>
</dbReference>
<evidence type="ECO:0000313" key="1">
    <source>
        <dbReference type="EMBL" id="MCU4743481.1"/>
    </source>
</evidence>
<evidence type="ECO:0000313" key="2">
    <source>
        <dbReference type="Proteomes" id="UP001321018"/>
    </source>
</evidence>
<dbReference type="InterPro" id="IPR036388">
    <property type="entry name" value="WH-like_DNA-bd_sf"/>
</dbReference>
<dbReference type="RefSeq" id="WP_338005299.1">
    <property type="nucleotide sequence ID" value="NZ_JAOPKA010000015.1"/>
</dbReference>
<sequence>MSEADPHSVENLPPSAKYVVFALEGCDLPVPREDLLEMTDLPPRTLDDSLARLEEAGVITRHRMREDLRCVQVDFVETR</sequence>
<proteinExistence type="predicted"/>
<comment type="caution">
    <text evidence="1">The sequence shown here is derived from an EMBL/GenBank/DDBJ whole genome shotgun (WGS) entry which is preliminary data.</text>
</comment>
<name>A0AAP3E394_9EURY</name>
<dbReference type="AlphaFoldDB" id="A0AAP3E394"/>